<dbReference type="Gene3D" id="3.10.180.10">
    <property type="entry name" value="2,3-Dihydroxybiphenyl 1,2-Dioxygenase, domain 1"/>
    <property type="match status" value="1"/>
</dbReference>
<feature type="domain" description="VOC" evidence="1">
    <location>
        <begin position="4"/>
        <end position="114"/>
    </location>
</feature>
<dbReference type="SUPFAM" id="SSF54593">
    <property type="entry name" value="Glyoxalase/Bleomycin resistance protein/Dihydroxybiphenyl dioxygenase"/>
    <property type="match status" value="1"/>
</dbReference>
<evidence type="ECO:0000313" key="2">
    <source>
        <dbReference type="EMBL" id="MDU8886770.1"/>
    </source>
</evidence>
<keyword evidence="3" id="KW-1185">Reference proteome</keyword>
<name>A0ABU3U9L8_9FLAO</name>
<comment type="caution">
    <text evidence="2">The sequence shown here is derived from an EMBL/GenBank/DDBJ whole genome shotgun (WGS) entry which is preliminary data.</text>
</comment>
<dbReference type="InterPro" id="IPR037523">
    <property type="entry name" value="VOC_core"/>
</dbReference>
<organism evidence="2 3">
    <name type="scientific">Gilvirhabdus luticola</name>
    <dbReference type="NCBI Taxonomy" id="3079858"/>
    <lineage>
        <taxon>Bacteria</taxon>
        <taxon>Pseudomonadati</taxon>
        <taxon>Bacteroidota</taxon>
        <taxon>Flavobacteriia</taxon>
        <taxon>Flavobacteriales</taxon>
        <taxon>Flavobacteriaceae</taxon>
        <taxon>Gilvirhabdus</taxon>
    </lineage>
</organism>
<dbReference type="InterPro" id="IPR004360">
    <property type="entry name" value="Glyas_Fos-R_dOase_dom"/>
</dbReference>
<dbReference type="EMBL" id="JAWHTF010000006">
    <property type="protein sequence ID" value="MDU8886770.1"/>
    <property type="molecule type" value="Genomic_DNA"/>
</dbReference>
<sequence length="118" mass="13074">MSKPVIHFKIGCDNLPKTIAFYKNVFGWDIVTNNNLASINSNPENGIPGHITDLVSEVDNYITIYIQTETIVQDLKLIESKGCKVLVNPIELPNGRTFAWFQDVAGNTVGLLTPLNND</sequence>
<proteinExistence type="predicted"/>
<dbReference type="Proteomes" id="UP001268651">
    <property type="component" value="Unassembled WGS sequence"/>
</dbReference>
<gene>
    <name evidence="2" type="ORF">RXV94_11410</name>
</gene>
<dbReference type="InterPro" id="IPR029068">
    <property type="entry name" value="Glyas_Bleomycin-R_OHBP_Dase"/>
</dbReference>
<reference evidence="2 3" key="1">
    <citation type="submission" date="2023-10" db="EMBL/GenBank/DDBJ databases">
        <title>Marimonas sp. nov. isolated from tidal mud flat.</title>
        <authorList>
            <person name="Jaincy N.J."/>
            <person name="Srinivasan S."/>
            <person name="Lee S.-S."/>
        </authorList>
    </citation>
    <scope>NUCLEOTIDE SEQUENCE [LARGE SCALE GENOMIC DNA]</scope>
    <source>
        <strain evidence="2 3">MJ-SS3</strain>
    </source>
</reference>
<evidence type="ECO:0000259" key="1">
    <source>
        <dbReference type="PROSITE" id="PS51819"/>
    </source>
</evidence>
<protein>
    <recommendedName>
        <fullName evidence="1">VOC domain-containing protein</fullName>
    </recommendedName>
</protein>
<dbReference type="PROSITE" id="PS51819">
    <property type="entry name" value="VOC"/>
    <property type="match status" value="1"/>
</dbReference>
<dbReference type="Pfam" id="PF00903">
    <property type="entry name" value="Glyoxalase"/>
    <property type="match status" value="1"/>
</dbReference>
<accession>A0ABU3U9L8</accession>
<evidence type="ECO:0000313" key="3">
    <source>
        <dbReference type="Proteomes" id="UP001268651"/>
    </source>
</evidence>
<dbReference type="RefSeq" id="WP_316662867.1">
    <property type="nucleotide sequence ID" value="NZ_JAWHTF010000006.1"/>
</dbReference>